<comment type="caution">
    <text evidence="2">The sequence shown here is derived from an EMBL/GenBank/DDBJ whole genome shotgun (WGS) entry which is preliminary data.</text>
</comment>
<dbReference type="InterPro" id="IPR053098">
    <property type="entry name" value="Petuviruses_polyprotein"/>
</dbReference>
<feature type="compositionally biased region" description="Low complexity" evidence="1">
    <location>
        <begin position="219"/>
        <end position="236"/>
    </location>
</feature>
<feature type="compositionally biased region" description="Basic and acidic residues" evidence="1">
    <location>
        <begin position="179"/>
        <end position="204"/>
    </location>
</feature>
<keyword evidence="3" id="KW-1185">Reference proteome</keyword>
<evidence type="ECO:0000313" key="2">
    <source>
        <dbReference type="EMBL" id="KAK8487581.1"/>
    </source>
</evidence>
<feature type="compositionally biased region" description="Polar residues" evidence="1">
    <location>
        <begin position="262"/>
        <end position="272"/>
    </location>
</feature>
<organism evidence="2 3">
    <name type="scientific">Hibiscus sabdariffa</name>
    <name type="common">roselle</name>
    <dbReference type="NCBI Taxonomy" id="183260"/>
    <lineage>
        <taxon>Eukaryota</taxon>
        <taxon>Viridiplantae</taxon>
        <taxon>Streptophyta</taxon>
        <taxon>Embryophyta</taxon>
        <taxon>Tracheophyta</taxon>
        <taxon>Spermatophyta</taxon>
        <taxon>Magnoliopsida</taxon>
        <taxon>eudicotyledons</taxon>
        <taxon>Gunneridae</taxon>
        <taxon>Pentapetalae</taxon>
        <taxon>rosids</taxon>
        <taxon>malvids</taxon>
        <taxon>Malvales</taxon>
        <taxon>Malvaceae</taxon>
        <taxon>Malvoideae</taxon>
        <taxon>Hibiscus</taxon>
    </lineage>
</organism>
<dbReference type="EMBL" id="JBBPBN010000388">
    <property type="protein sequence ID" value="KAK8487581.1"/>
    <property type="molecule type" value="Genomic_DNA"/>
</dbReference>
<evidence type="ECO:0008006" key="4">
    <source>
        <dbReference type="Google" id="ProtNLM"/>
    </source>
</evidence>
<dbReference type="PANTHER" id="PTHR48435:SF1">
    <property type="entry name" value="POLYPROTEIN"/>
    <property type="match status" value="1"/>
</dbReference>
<feature type="region of interest" description="Disordered" evidence="1">
    <location>
        <begin position="253"/>
        <end position="272"/>
    </location>
</feature>
<evidence type="ECO:0000313" key="3">
    <source>
        <dbReference type="Proteomes" id="UP001396334"/>
    </source>
</evidence>
<name>A0ABR2A3J8_9ROSI</name>
<dbReference type="PANTHER" id="PTHR48435">
    <property type="entry name" value="POLYPROTEIN"/>
    <property type="match status" value="1"/>
</dbReference>
<protein>
    <recommendedName>
        <fullName evidence="4">Retrotransposon gag domain-containing protein</fullName>
    </recommendedName>
</protein>
<proteinExistence type="predicted"/>
<accession>A0ABR2A3J8</accession>
<feature type="region of interest" description="Disordered" evidence="1">
    <location>
        <begin position="179"/>
        <end position="242"/>
    </location>
</feature>
<sequence>MNGDPTVGPLGEDNGKFVFLVDYGPKGKEESPDLYNKDFPPLKEFTEKEFRHIPKIPTQLHGEKVSAAEANLNWQTENALAQNATLQRIDTRVTQMDTKITMVETKVDSKTKIANELIVALHRMLREVEKRPAEPGQDLLYHIEQKTQEIQRLKDHIKRDPPPSPKVFSYHTVEPRRLTPYELREHIRKQEAEQKRERDRRENSPEEDGPTPKADNHVQSSSESKSSEDSQSSSEQTLSGDDLLMAIPEVKTEGFDPMDTDASPSTSTPPLFQINTGKHIFTLDDIPSTRWPQRFQEVHAWMDTQKLTRESNYEILTEFVSRFTGTLRDWWNSLSQPDQVAFLTRQNFSEIMQVLHTFFLGN</sequence>
<evidence type="ECO:0000256" key="1">
    <source>
        <dbReference type="SAM" id="MobiDB-lite"/>
    </source>
</evidence>
<dbReference type="Proteomes" id="UP001396334">
    <property type="component" value="Unassembled WGS sequence"/>
</dbReference>
<reference evidence="2 3" key="1">
    <citation type="journal article" date="2024" name="G3 (Bethesda)">
        <title>Genome assembly of Hibiscus sabdariffa L. provides insights into metabolisms of medicinal natural products.</title>
        <authorList>
            <person name="Kim T."/>
        </authorList>
    </citation>
    <scope>NUCLEOTIDE SEQUENCE [LARGE SCALE GENOMIC DNA]</scope>
    <source>
        <strain evidence="2">TK-2024</strain>
        <tissue evidence="2">Old leaves</tissue>
    </source>
</reference>
<gene>
    <name evidence="2" type="ORF">V6N11_066566</name>
</gene>